<dbReference type="GO" id="GO:0006355">
    <property type="term" value="P:regulation of DNA-templated transcription"/>
    <property type="evidence" value="ECO:0007669"/>
    <property type="project" value="InterPro"/>
</dbReference>
<evidence type="ECO:0000259" key="5">
    <source>
        <dbReference type="PROSITE" id="PS50043"/>
    </source>
</evidence>
<dbReference type="InterPro" id="IPR000792">
    <property type="entry name" value="Tscrpt_reg_LuxR_C"/>
</dbReference>
<dbReference type="RefSeq" id="WP_054600996.1">
    <property type="nucleotide sequence ID" value="NZ_CP011269.1"/>
</dbReference>
<proteinExistence type="predicted"/>
<keyword evidence="3" id="KW-0804">Transcription</keyword>
<name>A0A0N7H7V7_MYCFO</name>
<dbReference type="InterPro" id="IPR036388">
    <property type="entry name" value="WH-like_DNA-bd_sf"/>
</dbReference>
<protein>
    <submittedName>
        <fullName evidence="6">Putative TRANSCRIPTIONAL REGULATORY PROTEIN</fullName>
    </submittedName>
</protein>
<dbReference type="CDD" id="cd06170">
    <property type="entry name" value="LuxR_C_like"/>
    <property type="match status" value="1"/>
</dbReference>
<organism evidence="6 7">
    <name type="scientific">Mycolicibacterium fortuitum</name>
    <name type="common">Mycobacterium fortuitum</name>
    <dbReference type="NCBI Taxonomy" id="1766"/>
    <lineage>
        <taxon>Bacteria</taxon>
        <taxon>Bacillati</taxon>
        <taxon>Actinomycetota</taxon>
        <taxon>Actinomycetes</taxon>
        <taxon>Mycobacteriales</taxon>
        <taxon>Mycobacteriaceae</taxon>
        <taxon>Mycolicibacterium</taxon>
    </lineage>
</organism>
<dbReference type="EMBL" id="CP011269">
    <property type="protein sequence ID" value="ALI24495.1"/>
    <property type="molecule type" value="Genomic_DNA"/>
</dbReference>
<feature type="region of interest" description="Disordered" evidence="4">
    <location>
        <begin position="754"/>
        <end position="773"/>
    </location>
</feature>
<dbReference type="InterPro" id="IPR027417">
    <property type="entry name" value="P-loop_NTPase"/>
</dbReference>
<accession>A0A0N7H7V7</accession>
<dbReference type="Proteomes" id="UP000057134">
    <property type="component" value="Chromosome"/>
</dbReference>
<dbReference type="PRINTS" id="PR00038">
    <property type="entry name" value="HTHLUXR"/>
</dbReference>
<evidence type="ECO:0000313" key="6">
    <source>
        <dbReference type="EMBL" id="ALI24495.1"/>
    </source>
</evidence>
<dbReference type="Pfam" id="PF00196">
    <property type="entry name" value="GerE"/>
    <property type="match status" value="1"/>
</dbReference>
<keyword evidence="7" id="KW-1185">Reference proteome</keyword>
<evidence type="ECO:0000256" key="1">
    <source>
        <dbReference type="ARBA" id="ARBA00023015"/>
    </source>
</evidence>
<dbReference type="NCBIfam" id="NF038181">
    <property type="entry name" value="reg_ATPase_IniR"/>
    <property type="match status" value="1"/>
</dbReference>
<dbReference type="PANTHER" id="PTHR44688:SF16">
    <property type="entry name" value="DNA-BINDING TRANSCRIPTIONAL ACTIVATOR DEVR_DOSR"/>
    <property type="match status" value="1"/>
</dbReference>
<reference evidence="6 7" key="1">
    <citation type="journal article" date="2015" name="MBio">
        <title>Enzymatic Degradation of Phenazines Can Generate Energy and Protect Sensitive Organisms from Toxicity.</title>
        <authorList>
            <person name="Costa K.C."/>
            <person name="Bergkessel M."/>
            <person name="Saunders S."/>
            <person name="Korlach J."/>
            <person name="Newman D.K."/>
        </authorList>
    </citation>
    <scope>NUCLEOTIDE SEQUENCE [LARGE SCALE GENOMIC DNA]</scope>
    <source>
        <strain evidence="6 7">CT6</strain>
    </source>
</reference>
<dbReference type="GO" id="GO:0003677">
    <property type="term" value="F:DNA binding"/>
    <property type="evidence" value="ECO:0007669"/>
    <property type="project" value="UniProtKB-KW"/>
</dbReference>
<gene>
    <name evidence="6" type="ORF">XA26_06350</name>
</gene>
<evidence type="ECO:0000313" key="7">
    <source>
        <dbReference type="Proteomes" id="UP000057134"/>
    </source>
</evidence>
<dbReference type="AlphaFoldDB" id="A0A0N7H7V7"/>
<keyword evidence="2" id="KW-0238">DNA-binding</keyword>
<dbReference type="SUPFAM" id="SSF46894">
    <property type="entry name" value="C-terminal effector domain of the bipartite response regulators"/>
    <property type="match status" value="1"/>
</dbReference>
<dbReference type="PATRIC" id="fig|1766.6.peg.627"/>
<evidence type="ECO:0000256" key="4">
    <source>
        <dbReference type="SAM" id="MobiDB-lite"/>
    </source>
</evidence>
<sequence length="833" mass="86480">MTAPDPAPELPPAARSAVDAVLADPAAPVKLLLSGGVGTGKSTVLAEIRGTLREAGRVVLTRAPRSGDAAEAAFVVDDAHLLGDSEIDCLAEQVADPSATVVVACEPLTHRVPLQTLTTALERENPVLRLGPLSPADVGRVLSTALGVPATPETVRSVLAATAGLPFLLQAAADAVEAPADAARFALLQRLRRVDDATRDALMILSLSHDLGPDDVAAALRLPGAEASALVDRARAGGLVEPSHDRRFIRLVHESLAQIAGAARHHEIETSLLTSQLELSTLSADLAVRLAEHGLRDDRLAEALAEHAAHNRARPARAARLYRAAVTAGAAAVSTRLADALALAGDCTTAARMADELLGAEDPAERATAVRIAASVAMHDGGAAQAADLFRWLGPYPDTLISSAATTSFLAAGDADAARASSRSEDAGPPTSTARAARSLADGLVLSLDQPFAVTVARLGQAITSEYHAGAVAPDTPAALVTLAALHGGDSVRARSVISRAVRAGGAGEEAFSAARHRLLLGWVKMQDGQLAAAGADAAAAESGEDLHRRDALWAAALRTAIARRSGDSGAVQKHWYAAVEVLAEYSIDLFSLLPLGELWVAGARMHQVDRLEHTLAEAWNLLNALGNPVLWSVPLHWAGVHAGILANSPGAVAPHGQALTAAAGQSAFARALANAGRTWLRVLANHVDSDEVSAAARSLAQFGLTWDGTRLASQAALQTPDVRVSQAMLQLARDLKQTSAVEEVEAGPSAAVTPVGAAPQAAPAPSSTKLSDREREVAELLLLGMPYRDIGGQLFISAKTVEHHVARIRRRLGAESRTEMLSMLRAMLTPQG</sequence>
<feature type="domain" description="HTH luxR-type" evidence="5">
    <location>
        <begin position="764"/>
        <end position="829"/>
    </location>
</feature>
<evidence type="ECO:0000256" key="2">
    <source>
        <dbReference type="ARBA" id="ARBA00023125"/>
    </source>
</evidence>
<dbReference type="PROSITE" id="PS00622">
    <property type="entry name" value="HTH_LUXR_1"/>
    <property type="match status" value="1"/>
</dbReference>
<dbReference type="KEGG" id="mft:XA26_06350"/>
<dbReference type="InterPro" id="IPR016032">
    <property type="entry name" value="Sig_transdc_resp-reg_C-effctor"/>
</dbReference>
<keyword evidence="1" id="KW-0805">Transcription regulation</keyword>
<dbReference type="STRING" id="1766.XA26_06350"/>
<dbReference type="Gene3D" id="1.10.10.10">
    <property type="entry name" value="Winged helix-like DNA-binding domain superfamily/Winged helix DNA-binding domain"/>
    <property type="match status" value="1"/>
</dbReference>
<dbReference type="PANTHER" id="PTHR44688">
    <property type="entry name" value="DNA-BINDING TRANSCRIPTIONAL ACTIVATOR DEVR_DOSR"/>
    <property type="match status" value="1"/>
</dbReference>
<dbReference type="SUPFAM" id="SSF52540">
    <property type="entry name" value="P-loop containing nucleoside triphosphate hydrolases"/>
    <property type="match status" value="1"/>
</dbReference>
<dbReference type="PROSITE" id="PS50043">
    <property type="entry name" value="HTH_LUXR_2"/>
    <property type="match status" value="1"/>
</dbReference>
<evidence type="ECO:0000256" key="3">
    <source>
        <dbReference type="ARBA" id="ARBA00023163"/>
    </source>
</evidence>
<dbReference type="SMART" id="SM00421">
    <property type="entry name" value="HTH_LUXR"/>
    <property type="match status" value="1"/>
</dbReference>
<feature type="compositionally biased region" description="Low complexity" evidence="4">
    <location>
        <begin position="754"/>
        <end position="766"/>
    </location>
</feature>